<feature type="non-terminal residue" evidence="9">
    <location>
        <position position="1"/>
    </location>
</feature>
<accession>A0A4U1EEQ3</accession>
<feature type="region of interest" description="Disordered" evidence="7">
    <location>
        <begin position="1"/>
        <end position="122"/>
    </location>
</feature>
<dbReference type="FunFam" id="1.10.238.10:FF:000007">
    <property type="entry name" value="Putative myosin regulatory light chain sqh"/>
    <property type="match status" value="1"/>
</dbReference>
<dbReference type="FunFam" id="1.10.238.10:FF:000010">
    <property type="entry name" value="Myosin regulatory light chain 2, atrial isoform"/>
    <property type="match status" value="1"/>
</dbReference>
<dbReference type="AlphaFoldDB" id="A0A4U1EEQ3"/>
<evidence type="ECO:0000256" key="7">
    <source>
        <dbReference type="SAM" id="MobiDB-lite"/>
    </source>
</evidence>
<proteinExistence type="predicted"/>
<sequence>HNADRGGRSKGPKNIGDAEAHPGGRMRRQQREGAGAAPWRPEGERRAHPFAEGAAPATPRLVQARSSPRPAQRTALEGLGRESGVRVQNEKTVSPRSVVSPSEDTADQDQQHHMTEGVCPSPSRRSRCCVARRCAPDDPHPVIAAHPNPTQTWPRRLRKLVLQDQGIFSLALWWPPTSGTTNGHLGQASRKAKKKEGAALRAQRASSNVFSNFEQTQIQEFKEAFTLMDQNRDGFIDKEDLKDIYASLGKTNVKEEELDAMLREASGPINFTMFLNMFGEKLSGTDAEETILNAFKMLDSDGKGSINKDYIRRLLVSQADKMTAEEVDQMFQFSTIDAAGNLDYKALSYVLTHGEAE</sequence>
<dbReference type="PROSITE" id="PS50222">
    <property type="entry name" value="EF_HAND_2"/>
    <property type="match status" value="2"/>
</dbReference>
<reference evidence="10" key="1">
    <citation type="journal article" date="2019" name="IScience">
        <title>Narwhal Genome Reveals Long-Term Low Genetic Diversity despite Current Large Abundance Size.</title>
        <authorList>
            <person name="Westbury M.V."/>
            <person name="Petersen B."/>
            <person name="Garde E."/>
            <person name="Heide-Jorgensen M.P."/>
            <person name="Lorenzen E.D."/>
        </authorList>
    </citation>
    <scope>NUCLEOTIDE SEQUENCE [LARGE SCALE GENOMIC DNA]</scope>
</reference>
<protein>
    <recommendedName>
        <fullName evidence="8">EF-hand domain-containing protein</fullName>
    </recommendedName>
</protein>
<evidence type="ECO:0000256" key="2">
    <source>
        <dbReference type="ARBA" id="ARBA00022737"/>
    </source>
</evidence>
<keyword evidence="5" id="KW-0505">Motor protein</keyword>
<keyword evidence="3" id="KW-0106">Calcium</keyword>
<evidence type="ECO:0000259" key="8">
    <source>
        <dbReference type="PROSITE" id="PS50222"/>
    </source>
</evidence>
<dbReference type="Proteomes" id="UP000308365">
    <property type="component" value="Unassembled WGS sequence"/>
</dbReference>
<comment type="caution">
    <text evidence="9">The sequence shown here is derived from an EMBL/GenBank/DDBJ whole genome shotgun (WGS) entry which is preliminary data.</text>
</comment>
<dbReference type="SMART" id="SM00054">
    <property type="entry name" value="EFh"/>
    <property type="match status" value="2"/>
</dbReference>
<dbReference type="InterPro" id="IPR050403">
    <property type="entry name" value="Myosin_RLC"/>
</dbReference>
<dbReference type="Pfam" id="PF00036">
    <property type="entry name" value="EF-hand_1"/>
    <property type="match status" value="1"/>
</dbReference>
<feature type="domain" description="EF-hand" evidence="8">
    <location>
        <begin position="286"/>
        <end position="321"/>
    </location>
</feature>
<keyword evidence="1" id="KW-0479">Metal-binding</keyword>
<dbReference type="InterPro" id="IPR018247">
    <property type="entry name" value="EF_Hand_1_Ca_BS"/>
</dbReference>
<evidence type="ECO:0000256" key="5">
    <source>
        <dbReference type="ARBA" id="ARBA00023175"/>
    </source>
</evidence>
<dbReference type="SUPFAM" id="SSF47473">
    <property type="entry name" value="EF-hand"/>
    <property type="match status" value="1"/>
</dbReference>
<gene>
    <name evidence="9" type="ORF">EI555_016182</name>
</gene>
<name>A0A4U1EEQ3_MONMO</name>
<evidence type="ECO:0000313" key="10">
    <source>
        <dbReference type="Proteomes" id="UP000308365"/>
    </source>
</evidence>
<dbReference type="CDD" id="cd00051">
    <property type="entry name" value="EFh"/>
    <property type="match status" value="2"/>
</dbReference>
<organism evidence="9 10">
    <name type="scientific">Monodon monoceros</name>
    <name type="common">Narwhal</name>
    <name type="synonym">Ceratodon monodon</name>
    <dbReference type="NCBI Taxonomy" id="40151"/>
    <lineage>
        <taxon>Eukaryota</taxon>
        <taxon>Metazoa</taxon>
        <taxon>Chordata</taxon>
        <taxon>Craniata</taxon>
        <taxon>Vertebrata</taxon>
        <taxon>Euteleostomi</taxon>
        <taxon>Mammalia</taxon>
        <taxon>Eutheria</taxon>
        <taxon>Laurasiatheria</taxon>
        <taxon>Artiodactyla</taxon>
        <taxon>Whippomorpha</taxon>
        <taxon>Cetacea</taxon>
        <taxon>Odontoceti</taxon>
        <taxon>Monodontidae</taxon>
        <taxon>Monodon</taxon>
    </lineage>
</organism>
<evidence type="ECO:0000256" key="3">
    <source>
        <dbReference type="ARBA" id="ARBA00022837"/>
    </source>
</evidence>
<dbReference type="GO" id="GO:0005509">
    <property type="term" value="F:calcium ion binding"/>
    <property type="evidence" value="ECO:0007669"/>
    <property type="project" value="InterPro"/>
</dbReference>
<evidence type="ECO:0000313" key="9">
    <source>
        <dbReference type="EMBL" id="TKC34413.1"/>
    </source>
</evidence>
<dbReference type="PROSITE" id="PS00018">
    <property type="entry name" value="EF_HAND_1"/>
    <property type="match status" value="1"/>
</dbReference>
<evidence type="ECO:0000256" key="1">
    <source>
        <dbReference type="ARBA" id="ARBA00022723"/>
    </source>
</evidence>
<evidence type="ECO:0000256" key="6">
    <source>
        <dbReference type="ARBA" id="ARBA00023179"/>
    </source>
</evidence>
<keyword evidence="4" id="KW-0518">Myosin</keyword>
<dbReference type="Gene3D" id="1.10.238.10">
    <property type="entry name" value="EF-hand"/>
    <property type="match status" value="2"/>
</dbReference>
<dbReference type="InterPro" id="IPR002048">
    <property type="entry name" value="EF_hand_dom"/>
</dbReference>
<dbReference type="PANTHER" id="PTHR23049">
    <property type="entry name" value="MYOSIN REGULATORY LIGHT CHAIN 2"/>
    <property type="match status" value="1"/>
</dbReference>
<keyword evidence="2" id="KW-0677">Repeat</keyword>
<keyword evidence="6" id="KW-0514">Muscle protein</keyword>
<dbReference type="GO" id="GO:0016459">
    <property type="term" value="C:myosin complex"/>
    <property type="evidence" value="ECO:0007669"/>
    <property type="project" value="UniProtKB-KW"/>
</dbReference>
<evidence type="ECO:0000256" key="4">
    <source>
        <dbReference type="ARBA" id="ARBA00023123"/>
    </source>
</evidence>
<feature type="compositionally biased region" description="Polar residues" evidence="7">
    <location>
        <begin position="90"/>
        <end position="103"/>
    </location>
</feature>
<dbReference type="EMBL" id="RWIC01001882">
    <property type="protein sequence ID" value="TKC34413.1"/>
    <property type="molecule type" value="Genomic_DNA"/>
</dbReference>
<dbReference type="InterPro" id="IPR011992">
    <property type="entry name" value="EF-hand-dom_pair"/>
</dbReference>
<feature type="domain" description="EF-hand" evidence="8">
    <location>
        <begin position="216"/>
        <end position="251"/>
    </location>
</feature>